<evidence type="ECO:0000313" key="2">
    <source>
        <dbReference type="Proteomes" id="UP001367508"/>
    </source>
</evidence>
<accession>A0AAN9R5E5</accession>
<evidence type="ECO:0000313" key="1">
    <source>
        <dbReference type="EMBL" id="KAK7358609.1"/>
    </source>
</evidence>
<keyword evidence="2" id="KW-1185">Reference proteome</keyword>
<dbReference type="Proteomes" id="UP001367508">
    <property type="component" value="Unassembled WGS sequence"/>
</dbReference>
<dbReference type="EMBL" id="JAYMYQ010000001">
    <property type="protein sequence ID" value="KAK7358609.1"/>
    <property type="molecule type" value="Genomic_DNA"/>
</dbReference>
<dbReference type="AlphaFoldDB" id="A0AAN9R5E5"/>
<comment type="caution">
    <text evidence="1">The sequence shown here is derived from an EMBL/GenBank/DDBJ whole genome shotgun (WGS) entry which is preliminary data.</text>
</comment>
<gene>
    <name evidence="1" type="ORF">VNO77_00544</name>
</gene>
<protein>
    <submittedName>
        <fullName evidence="1">Uncharacterized protein</fullName>
    </submittedName>
</protein>
<reference evidence="1 2" key="1">
    <citation type="submission" date="2024-01" db="EMBL/GenBank/DDBJ databases">
        <title>The genomes of 5 underutilized Papilionoideae crops provide insights into root nodulation and disease resistanc.</title>
        <authorList>
            <person name="Jiang F."/>
        </authorList>
    </citation>
    <scope>NUCLEOTIDE SEQUENCE [LARGE SCALE GENOMIC DNA]</scope>
    <source>
        <strain evidence="1">LVBAO_FW01</strain>
        <tissue evidence="1">Leaves</tissue>
    </source>
</reference>
<name>A0AAN9R5E5_CANGL</name>
<proteinExistence type="predicted"/>
<organism evidence="1 2">
    <name type="scientific">Canavalia gladiata</name>
    <name type="common">Sword bean</name>
    <name type="synonym">Dolichos gladiatus</name>
    <dbReference type="NCBI Taxonomy" id="3824"/>
    <lineage>
        <taxon>Eukaryota</taxon>
        <taxon>Viridiplantae</taxon>
        <taxon>Streptophyta</taxon>
        <taxon>Embryophyta</taxon>
        <taxon>Tracheophyta</taxon>
        <taxon>Spermatophyta</taxon>
        <taxon>Magnoliopsida</taxon>
        <taxon>eudicotyledons</taxon>
        <taxon>Gunneridae</taxon>
        <taxon>Pentapetalae</taxon>
        <taxon>rosids</taxon>
        <taxon>fabids</taxon>
        <taxon>Fabales</taxon>
        <taxon>Fabaceae</taxon>
        <taxon>Papilionoideae</taxon>
        <taxon>50 kb inversion clade</taxon>
        <taxon>NPAAA clade</taxon>
        <taxon>indigoferoid/millettioid clade</taxon>
        <taxon>Phaseoleae</taxon>
        <taxon>Canavalia</taxon>
    </lineage>
</organism>
<sequence>MATALEATRKNCPLSLSGNSPPQIPAENCKASILLSIVILRPLTKLLKSDAIVSFLLYNKFKSLFVD</sequence>